<sequence>RIDERVDDEDLSSSQEVGQVGTALSILLDHVDSALAARQRSETQVRQFVADASHELRTPLDSIRGYTELIQREGGDVELPVSAVHALDRVRSEAVRMTGLVEDLLLLARLEAGRELRYQETDLLGILLDTVADARAAGPNQQWELDLSALADAPAQGSSSQDSDEAAEAEDGEEAELPALMADEARLRQVFVNLLTNARVHTPAGTHVVTSLRYDTRPVPPQPAVMEDNAWAPEPSRARRPSGTWPSRSQTMAGIDPAVRDRLFVRFARGDASRERRTGSTGLGMCIALAIVQAHGGVLTVDSVRAEDSPAGEHGTTFTVHLPAA</sequence>
<dbReference type="CDD" id="cd00075">
    <property type="entry name" value="HATPase"/>
    <property type="match status" value="1"/>
</dbReference>
<dbReference type="Gene3D" id="3.30.565.10">
    <property type="entry name" value="Histidine kinase-like ATPase, C-terminal domain"/>
    <property type="match status" value="1"/>
</dbReference>
<evidence type="ECO:0000256" key="2">
    <source>
        <dbReference type="ARBA" id="ARBA00004236"/>
    </source>
</evidence>
<evidence type="ECO:0000313" key="11">
    <source>
        <dbReference type="Proteomes" id="UP000018852"/>
    </source>
</evidence>
<dbReference type="InterPro" id="IPR003594">
    <property type="entry name" value="HATPase_dom"/>
</dbReference>
<comment type="caution">
    <text evidence="10">The sequence shown here is derived from an EMBL/GenBank/DDBJ whole genome shotgun (WGS) entry which is preliminary data.</text>
</comment>
<dbReference type="Pfam" id="PF00512">
    <property type="entry name" value="HisKA"/>
    <property type="match status" value="1"/>
</dbReference>
<evidence type="ECO:0000256" key="1">
    <source>
        <dbReference type="ARBA" id="ARBA00000085"/>
    </source>
</evidence>
<dbReference type="PATRIC" id="fig|1403939.3.peg.353"/>
<keyword evidence="6 10" id="KW-0418">Kinase</keyword>
<dbReference type="GO" id="GO:0005886">
    <property type="term" value="C:plasma membrane"/>
    <property type="evidence" value="ECO:0007669"/>
    <property type="project" value="UniProtKB-SubCell"/>
</dbReference>
<evidence type="ECO:0000256" key="5">
    <source>
        <dbReference type="ARBA" id="ARBA00022679"/>
    </source>
</evidence>
<dbReference type="AlphaFoldDB" id="W1VLI1"/>
<dbReference type="PANTHER" id="PTHR43711:SF1">
    <property type="entry name" value="HISTIDINE KINASE 1"/>
    <property type="match status" value="1"/>
</dbReference>
<dbReference type="InterPro" id="IPR050736">
    <property type="entry name" value="Sensor_HK_Regulatory"/>
</dbReference>
<gene>
    <name evidence="10" type="ORF">Q605_AUC00264G0001</name>
</gene>
<dbReference type="PANTHER" id="PTHR43711">
    <property type="entry name" value="TWO-COMPONENT HISTIDINE KINASE"/>
    <property type="match status" value="1"/>
</dbReference>
<dbReference type="SMART" id="SM00387">
    <property type="entry name" value="HATPase_c"/>
    <property type="match status" value="1"/>
</dbReference>
<dbReference type="Gene3D" id="1.10.287.130">
    <property type="match status" value="1"/>
</dbReference>
<comment type="catalytic activity">
    <reaction evidence="1">
        <text>ATP + protein L-histidine = ADP + protein N-phospho-L-histidine.</text>
        <dbReference type="EC" id="2.7.13.3"/>
    </reaction>
</comment>
<proteinExistence type="predicted"/>
<dbReference type="SMART" id="SM00388">
    <property type="entry name" value="HisKA"/>
    <property type="match status" value="1"/>
</dbReference>
<dbReference type="PROSITE" id="PS50109">
    <property type="entry name" value="HIS_KIN"/>
    <property type="match status" value="1"/>
</dbReference>
<name>W1VLI1_9ACTO</name>
<dbReference type="InterPro" id="IPR005467">
    <property type="entry name" value="His_kinase_dom"/>
</dbReference>
<dbReference type="SUPFAM" id="SSF47384">
    <property type="entry name" value="Homodimeric domain of signal transducing histidine kinase"/>
    <property type="match status" value="1"/>
</dbReference>
<evidence type="ECO:0000256" key="3">
    <source>
        <dbReference type="ARBA" id="ARBA00012438"/>
    </source>
</evidence>
<feature type="non-terminal residue" evidence="10">
    <location>
        <position position="1"/>
    </location>
</feature>
<evidence type="ECO:0000313" key="10">
    <source>
        <dbReference type="EMBL" id="ETJ06561.1"/>
    </source>
</evidence>
<dbReference type="Pfam" id="PF02518">
    <property type="entry name" value="HATPase_c"/>
    <property type="match status" value="1"/>
</dbReference>
<keyword evidence="4" id="KW-0597">Phosphoprotein</keyword>
<dbReference type="GO" id="GO:0000155">
    <property type="term" value="F:phosphorelay sensor kinase activity"/>
    <property type="evidence" value="ECO:0007669"/>
    <property type="project" value="InterPro"/>
</dbReference>
<dbReference type="CDD" id="cd00082">
    <property type="entry name" value="HisKA"/>
    <property type="match status" value="1"/>
</dbReference>
<evidence type="ECO:0000256" key="6">
    <source>
        <dbReference type="ARBA" id="ARBA00022777"/>
    </source>
</evidence>
<keyword evidence="5" id="KW-0808">Transferase</keyword>
<keyword evidence="7" id="KW-0902">Two-component regulatory system</keyword>
<dbReference type="InterPro" id="IPR004358">
    <property type="entry name" value="Sig_transdc_His_kin-like_C"/>
</dbReference>
<dbReference type="PRINTS" id="PR00344">
    <property type="entry name" value="BCTRLSENSOR"/>
</dbReference>
<dbReference type="Proteomes" id="UP000018852">
    <property type="component" value="Unassembled WGS sequence"/>
</dbReference>
<feature type="domain" description="Histidine kinase" evidence="9">
    <location>
        <begin position="51"/>
        <end position="325"/>
    </location>
</feature>
<protein>
    <recommendedName>
        <fullName evidence="3">histidine kinase</fullName>
        <ecNumber evidence="3">2.7.13.3</ecNumber>
    </recommendedName>
</protein>
<dbReference type="EMBL" id="AZLV01000264">
    <property type="protein sequence ID" value="ETJ06561.1"/>
    <property type="molecule type" value="Genomic_DNA"/>
</dbReference>
<comment type="subcellular location">
    <subcellularLocation>
        <location evidence="2">Cell membrane</location>
    </subcellularLocation>
</comment>
<feature type="compositionally biased region" description="Acidic residues" evidence="8">
    <location>
        <begin position="162"/>
        <end position="173"/>
    </location>
</feature>
<dbReference type="FunFam" id="1.10.287.130:FF:000001">
    <property type="entry name" value="Two-component sensor histidine kinase"/>
    <property type="match status" value="1"/>
</dbReference>
<dbReference type="InterPro" id="IPR003661">
    <property type="entry name" value="HisK_dim/P_dom"/>
</dbReference>
<dbReference type="SUPFAM" id="SSF55874">
    <property type="entry name" value="ATPase domain of HSP90 chaperone/DNA topoisomerase II/histidine kinase"/>
    <property type="match status" value="1"/>
</dbReference>
<dbReference type="InterPro" id="IPR036890">
    <property type="entry name" value="HATPase_C_sf"/>
</dbReference>
<reference evidence="10 11" key="1">
    <citation type="submission" date="2013-12" db="EMBL/GenBank/DDBJ databases">
        <title>A Varibaculum cambriense genome reconstructed from a premature infant gut community with otherwise low bacterial novelty that shifts toward anaerobic metabolism during the third week of life.</title>
        <authorList>
            <person name="Brown C.T."/>
            <person name="Sharon I."/>
            <person name="Thomas B.C."/>
            <person name="Castelle C.J."/>
            <person name="Morowitz M.J."/>
            <person name="Banfield J.F."/>
        </authorList>
    </citation>
    <scope>NUCLEOTIDE SEQUENCE [LARGE SCALE GENOMIC DNA]</scope>
    <source>
        <strain evidence="11">DORA_12</strain>
    </source>
</reference>
<evidence type="ECO:0000259" key="9">
    <source>
        <dbReference type="PROSITE" id="PS50109"/>
    </source>
</evidence>
<organism evidence="10 11">
    <name type="scientific">Actinomyces urogenitalis DORA_12</name>
    <dbReference type="NCBI Taxonomy" id="1403939"/>
    <lineage>
        <taxon>Bacteria</taxon>
        <taxon>Bacillati</taxon>
        <taxon>Actinomycetota</taxon>
        <taxon>Actinomycetes</taxon>
        <taxon>Actinomycetales</taxon>
        <taxon>Actinomycetaceae</taxon>
        <taxon>Actinomyces</taxon>
    </lineage>
</organism>
<accession>W1VLI1</accession>
<evidence type="ECO:0000256" key="7">
    <source>
        <dbReference type="ARBA" id="ARBA00023012"/>
    </source>
</evidence>
<evidence type="ECO:0000256" key="4">
    <source>
        <dbReference type="ARBA" id="ARBA00022553"/>
    </source>
</evidence>
<feature type="region of interest" description="Disordered" evidence="8">
    <location>
        <begin position="152"/>
        <end position="173"/>
    </location>
</feature>
<dbReference type="InterPro" id="IPR036097">
    <property type="entry name" value="HisK_dim/P_sf"/>
</dbReference>
<feature type="region of interest" description="Disordered" evidence="8">
    <location>
        <begin position="219"/>
        <end position="251"/>
    </location>
</feature>
<dbReference type="EC" id="2.7.13.3" evidence="3"/>
<evidence type="ECO:0000256" key="8">
    <source>
        <dbReference type="SAM" id="MobiDB-lite"/>
    </source>
</evidence>